<reference evidence="1" key="1">
    <citation type="submission" date="2021-01" db="EMBL/GenBank/DDBJ databases">
        <title>Whole genome shotgun sequence of Rugosimonospora africana NBRC 104875.</title>
        <authorList>
            <person name="Komaki H."/>
            <person name="Tamura T."/>
        </authorList>
    </citation>
    <scope>NUCLEOTIDE SEQUENCE</scope>
    <source>
        <strain evidence="1">NBRC 104875</strain>
    </source>
</reference>
<sequence>MPATTEAADIARYAPSIHDSQPWRWRVSETSLDLYTDHRRRLGITDPDGRLAILSCGAALHHARIALAAEGREARVVRLPDPGDPGHLARVDIVGSIPVAPEAMRRIQTVRTRHTDRRPVTGTRLDDHTLAAITAAVGGEGASLHILPRDKVVELAAVSYAQQTEAAEQA</sequence>
<keyword evidence="2" id="KW-1185">Reference proteome</keyword>
<dbReference type="EMBL" id="BONZ01000116">
    <property type="protein sequence ID" value="GIH21095.1"/>
    <property type="molecule type" value="Genomic_DNA"/>
</dbReference>
<dbReference type="InterPro" id="IPR000415">
    <property type="entry name" value="Nitroreductase-like"/>
</dbReference>
<organism evidence="1 2">
    <name type="scientific">Rugosimonospora africana</name>
    <dbReference type="NCBI Taxonomy" id="556532"/>
    <lineage>
        <taxon>Bacteria</taxon>
        <taxon>Bacillati</taxon>
        <taxon>Actinomycetota</taxon>
        <taxon>Actinomycetes</taxon>
        <taxon>Micromonosporales</taxon>
        <taxon>Micromonosporaceae</taxon>
        <taxon>Rugosimonospora</taxon>
    </lineage>
</organism>
<dbReference type="AlphaFoldDB" id="A0A8J3R4B8"/>
<dbReference type="GO" id="GO:0016491">
    <property type="term" value="F:oxidoreductase activity"/>
    <property type="evidence" value="ECO:0007669"/>
    <property type="project" value="InterPro"/>
</dbReference>
<accession>A0A8J3R4B8</accession>
<evidence type="ECO:0000313" key="2">
    <source>
        <dbReference type="Proteomes" id="UP000642748"/>
    </source>
</evidence>
<dbReference type="Gene3D" id="3.40.109.10">
    <property type="entry name" value="NADH Oxidase"/>
    <property type="match status" value="1"/>
</dbReference>
<dbReference type="RefSeq" id="WP_239134514.1">
    <property type="nucleotide sequence ID" value="NZ_BONZ01000116.1"/>
</dbReference>
<comment type="caution">
    <text evidence="1">The sequence shown here is derived from an EMBL/GenBank/DDBJ whole genome shotgun (WGS) entry which is preliminary data.</text>
</comment>
<gene>
    <name evidence="1" type="ORF">Raf01_92670</name>
</gene>
<proteinExistence type="predicted"/>
<name>A0A8J3R4B8_9ACTN</name>
<dbReference type="Proteomes" id="UP000642748">
    <property type="component" value="Unassembled WGS sequence"/>
</dbReference>
<dbReference type="SUPFAM" id="SSF55469">
    <property type="entry name" value="FMN-dependent nitroreductase-like"/>
    <property type="match status" value="1"/>
</dbReference>
<evidence type="ECO:0000313" key="1">
    <source>
        <dbReference type="EMBL" id="GIH21095.1"/>
    </source>
</evidence>
<evidence type="ECO:0008006" key="3">
    <source>
        <dbReference type="Google" id="ProtNLM"/>
    </source>
</evidence>
<protein>
    <recommendedName>
        <fullName evidence="3">Nitroreductase family protein</fullName>
    </recommendedName>
</protein>